<feature type="transmembrane region" description="Helical" evidence="1">
    <location>
        <begin position="15"/>
        <end position="34"/>
    </location>
</feature>
<organism evidence="2 3">
    <name type="scientific">Selenomonas noxia F0398</name>
    <dbReference type="NCBI Taxonomy" id="702437"/>
    <lineage>
        <taxon>Bacteria</taxon>
        <taxon>Bacillati</taxon>
        <taxon>Bacillota</taxon>
        <taxon>Negativicutes</taxon>
        <taxon>Selenomonadales</taxon>
        <taxon>Selenomonadaceae</taxon>
        <taxon>Selenomonas</taxon>
    </lineage>
</organism>
<gene>
    <name evidence="2" type="ORF">HMPREF9432_00111</name>
</gene>
<protein>
    <submittedName>
        <fullName evidence="2">Uncharacterized protein</fullName>
    </submittedName>
</protein>
<feature type="transmembrane region" description="Helical" evidence="1">
    <location>
        <begin position="127"/>
        <end position="147"/>
    </location>
</feature>
<evidence type="ECO:0000313" key="3">
    <source>
        <dbReference type="Proteomes" id="UP000003175"/>
    </source>
</evidence>
<feature type="transmembrane region" description="Helical" evidence="1">
    <location>
        <begin position="230"/>
        <end position="250"/>
    </location>
</feature>
<feature type="transmembrane region" description="Helical" evidence="1">
    <location>
        <begin position="370"/>
        <end position="397"/>
    </location>
</feature>
<evidence type="ECO:0000313" key="2">
    <source>
        <dbReference type="EMBL" id="EHG25610.1"/>
    </source>
</evidence>
<feature type="transmembrane region" description="Helical" evidence="1">
    <location>
        <begin position="159"/>
        <end position="177"/>
    </location>
</feature>
<keyword evidence="1" id="KW-0812">Transmembrane</keyword>
<keyword evidence="1" id="KW-0472">Membrane</keyword>
<comment type="caution">
    <text evidence="2">The sequence shown here is derived from an EMBL/GenBank/DDBJ whole genome shotgun (WGS) entry which is preliminary data.</text>
</comment>
<sequence>MNSEKRVLYAPLCDAFILVFVAALALVLTASLLARAGMPFTAAYPCGIVACVIGTLMASRGGRTLIAFPSPSITAWLVYEEIIARGIAWQELLGIAALVSFSGALLTRTKYAAALQASLPPIIRTGLIFGLGLTMLITAALYARILLPSPWALTMGGTLSDPLTYYTLIGVLLVLLLHAMRVRFALPLGMGIVTVLTWAEGFWEIPAAPFLQPDILTTAFVLTAPGAGDFLPAAALGLTLLFTLAVESTVVLSARTDAEDLRTEQGTLSRLFAVSGFGALIGSLPLSIAPISAVLPAREGAPYLCGIPLTAWIFSLFLFLLLPCAPLLQAVSEFPAAPAVALAVLGLMLLLRALAVLSSLHEPLTLRESAVIAAFLLAAYDIKTGLTAALLTWVLLTAVCGERRRIARGTWELAMLLTVLALLKWTT</sequence>
<proteinExistence type="predicted"/>
<evidence type="ECO:0000256" key="1">
    <source>
        <dbReference type="SAM" id="Phobius"/>
    </source>
</evidence>
<accession>A0ABN0DRN4</accession>
<keyword evidence="3" id="KW-1185">Reference proteome</keyword>
<feature type="transmembrane region" description="Helical" evidence="1">
    <location>
        <begin position="184"/>
        <end position="203"/>
    </location>
</feature>
<feature type="transmembrane region" description="Helical" evidence="1">
    <location>
        <begin position="334"/>
        <end position="358"/>
    </location>
</feature>
<dbReference type="EMBL" id="ADGH01000003">
    <property type="protein sequence ID" value="EHG25610.1"/>
    <property type="molecule type" value="Genomic_DNA"/>
</dbReference>
<feature type="transmembrane region" description="Helical" evidence="1">
    <location>
        <begin position="82"/>
        <end position="106"/>
    </location>
</feature>
<name>A0ABN0DRN4_9FIRM</name>
<keyword evidence="1" id="KW-1133">Transmembrane helix</keyword>
<feature type="transmembrane region" description="Helical" evidence="1">
    <location>
        <begin position="301"/>
        <end position="322"/>
    </location>
</feature>
<feature type="transmembrane region" description="Helical" evidence="1">
    <location>
        <begin position="271"/>
        <end position="295"/>
    </location>
</feature>
<dbReference type="Proteomes" id="UP000003175">
    <property type="component" value="Unassembled WGS sequence"/>
</dbReference>
<feature type="transmembrane region" description="Helical" evidence="1">
    <location>
        <begin position="41"/>
        <end position="62"/>
    </location>
</feature>
<dbReference type="RefSeq" id="WP_006695704.1">
    <property type="nucleotide sequence ID" value="NZ_JH376857.1"/>
</dbReference>
<feature type="transmembrane region" description="Helical" evidence="1">
    <location>
        <begin position="409"/>
        <end position="426"/>
    </location>
</feature>
<reference evidence="2 3" key="1">
    <citation type="submission" date="2011-08" db="EMBL/GenBank/DDBJ databases">
        <title>The Genome Sequence of Selenomonas noxia F0398.</title>
        <authorList>
            <consortium name="The Broad Institute Genome Sequencing Platform"/>
            <person name="Earl A."/>
            <person name="Ward D."/>
            <person name="Feldgarden M."/>
            <person name="Gevers D."/>
            <person name="Izard J."/>
            <person name="Ganesan A."/>
            <person name="Blanton J.M."/>
            <person name="Baranova O.V."/>
            <person name="Tanner A.C."/>
            <person name="Dewhirst F.E."/>
            <person name="Young S.K."/>
            <person name="Zeng Q."/>
            <person name="Gargeya S."/>
            <person name="Fitzgerald M."/>
            <person name="Haas B."/>
            <person name="Abouelleil A."/>
            <person name="Alvarado L."/>
            <person name="Arachchi H.M."/>
            <person name="Berlin A."/>
            <person name="Brown A."/>
            <person name="Chapman S.B."/>
            <person name="Chen Z."/>
            <person name="Dunbar C."/>
            <person name="Freedman E."/>
            <person name="Gearin G."/>
            <person name="Gellesch M."/>
            <person name="Goldberg J."/>
            <person name="Griggs A."/>
            <person name="Gujja S."/>
            <person name="Heiman D."/>
            <person name="Howarth C."/>
            <person name="Larson L."/>
            <person name="Lui A."/>
            <person name="MacDonald P.J.P."/>
            <person name="Montmayeur A."/>
            <person name="Murphy C."/>
            <person name="Neiman D."/>
            <person name="Pearson M."/>
            <person name="Priest M."/>
            <person name="Roberts A."/>
            <person name="Saif S."/>
            <person name="Shea T."/>
            <person name="Shenoy N."/>
            <person name="Sisk P."/>
            <person name="Stolte C."/>
            <person name="Sykes S."/>
            <person name="Wortman J."/>
            <person name="Nusbaum C."/>
            <person name="Birren B."/>
        </authorList>
    </citation>
    <scope>NUCLEOTIDE SEQUENCE [LARGE SCALE GENOMIC DNA]</scope>
    <source>
        <strain evidence="2 3">F0398</strain>
    </source>
</reference>